<dbReference type="AlphaFoldDB" id="A0A9P6QUR6"/>
<dbReference type="OrthoDB" id="2334984at2759"/>
<evidence type="ECO:0000256" key="1">
    <source>
        <dbReference type="SAM" id="Phobius"/>
    </source>
</evidence>
<keyword evidence="3" id="KW-1185">Reference proteome</keyword>
<keyword evidence="1" id="KW-0812">Transmembrane</keyword>
<feature type="transmembrane region" description="Helical" evidence="1">
    <location>
        <begin position="68"/>
        <end position="90"/>
    </location>
</feature>
<reference evidence="2" key="1">
    <citation type="journal article" date="2020" name="Fungal Divers.">
        <title>Resolving the Mortierellaceae phylogeny through synthesis of multi-gene phylogenetics and phylogenomics.</title>
        <authorList>
            <person name="Vandepol N."/>
            <person name="Liber J."/>
            <person name="Desiro A."/>
            <person name="Na H."/>
            <person name="Kennedy M."/>
            <person name="Barry K."/>
            <person name="Grigoriev I.V."/>
            <person name="Miller A.N."/>
            <person name="O'Donnell K."/>
            <person name="Stajich J.E."/>
            <person name="Bonito G."/>
        </authorList>
    </citation>
    <scope>NUCLEOTIDE SEQUENCE</scope>
    <source>
        <strain evidence="2">NVP60</strain>
    </source>
</reference>
<keyword evidence="1" id="KW-0472">Membrane</keyword>
<comment type="caution">
    <text evidence="2">The sequence shown here is derived from an EMBL/GenBank/DDBJ whole genome shotgun (WGS) entry which is preliminary data.</text>
</comment>
<evidence type="ECO:0000313" key="3">
    <source>
        <dbReference type="Proteomes" id="UP000823405"/>
    </source>
</evidence>
<protein>
    <submittedName>
        <fullName evidence="2">Uncharacterized protein</fullName>
    </submittedName>
</protein>
<dbReference type="Proteomes" id="UP000823405">
    <property type="component" value="Unassembled WGS sequence"/>
</dbReference>
<name>A0A9P6QUR6_9FUNG</name>
<keyword evidence="1" id="KW-1133">Transmembrane helix</keyword>
<feature type="transmembrane region" description="Helical" evidence="1">
    <location>
        <begin position="41"/>
        <end position="61"/>
    </location>
</feature>
<accession>A0A9P6QUR6</accession>
<organism evidence="2 3">
    <name type="scientific">Linnemannia gamsii</name>
    <dbReference type="NCBI Taxonomy" id="64522"/>
    <lineage>
        <taxon>Eukaryota</taxon>
        <taxon>Fungi</taxon>
        <taxon>Fungi incertae sedis</taxon>
        <taxon>Mucoromycota</taxon>
        <taxon>Mortierellomycotina</taxon>
        <taxon>Mortierellomycetes</taxon>
        <taxon>Mortierellales</taxon>
        <taxon>Mortierellaceae</taxon>
        <taxon>Linnemannia</taxon>
    </lineage>
</organism>
<feature type="transmembrane region" description="Helical" evidence="1">
    <location>
        <begin position="110"/>
        <end position="131"/>
    </location>
</feature>
<gene>
    <name evidence="2" type="ORF">BGZ97_005906</name>
</gene>
<sequence>MTGTSSARNRLRWATWILTYLCAYVPPLVDMKMNNKNWEWYAWLGWGPLVTFALLFVIMFFRGSRLHGTIINCILIGALVSIGMLIYSSYRTYDAVGPKASETDRIKSKSTFLTSVISGALAAVSMIIQWLESM</sequence>
<proteinExistence type="predicted"/>
<evidence type="ECO:0000313" key="2">
    <source>
        <dbReference type="EMBL" id="KAG0291365.1"/>
    </source>
</evidence>
<dbReference type="EMBL" id="JAAAIN010002632">
    <property type="protein sequence ID" value="KAG0291365.1"/>
    <property type="molecule type" value="Genomic_DNA"/>
</dbReference>